<reference evidence="1 2" key="1">
    <citation type="submission" date="2019-12" db="EMBL/GenBank/DDBJ databases">
        <title>Genomic-based taxomic classification of the family Erythrobacteraceae.</title>
        <authorList>
            <person name="Xu L."/>
        </authorList>
    </citation>
    <scope>NUCLEOTIDE SEQUENCE [LARGE SCALE GENOMIC DNA]</scope>
    <source>
        <strain evidence="1 2">M0322</strain>
    </source>
</reference>
<comment type="caution">
    <text evidence="1">The sequence shown here is derived from an EMBL/GenBank/DDBJ whole genome shotgun (WGS) entry which is preliminary data.</text>
</comment>
<evidence type="ECO:0000313" key="2">
    <source>
        <dbReference type="Proteomes" id="UP000466966"/>
    </source>
</evidence>
<proteinExistence type="predicted"/>
<accession>A0A844YZC9</accession>
<keyword evidence="2" id="KW-1185">Reference proteome</keyword>
<protein>
    <submittedName>
        <fullName evidence="1">Uncharacterized protein</fullName>
    </submittedName>
</protein>
<dbReference type="Proteomes" id="UP000466966">
    <property type="component" value="Unassembled WGS sequence"/>
</dbReference>
<dbReference type="AlphaFoldDB" id="A0A844YZC9"/>
<dbReference type="RefSeq" id="WP_160772368.1">
    <property type="nucleotide sequence ID" value="NZ_WTYV01000005.1"/>
</dbReference>
<evidence type="ECO:0000313" key="1">
    <source>
        <dbReference type="EMBL" id="MXO72428.1"/>
    </source>
</evidence>
<name>A0A844YZC9_9SPHN</name>
<dbReference type="EMBL" id="WTYV01000005">
    <property type="protein sequence ID" value="MXO72428.1"/>
    <property type="molecule type" value="Genomic_DNA"/>
</dbReference>
<organism evidence="1 2">
    <name type="scientific">Alteraurantiacibacter buctensis</name>
    <dbReference type="NCBI Taxonomy" id="1503981"/>
    <lineage>
        <taxon>Bacteria</taxon>
        <taxon>Pseudomonadati</taxon>
        <taxon>Pseudomonadota</taxon>
        <taxon>Alphaproteobacteria</taxon>
        <taxon>Sphingomonadales</taxon>
        <taxon>Erythrobacteraceae</taxon>
        <taxon>Alteraurantiacibacter</taxon>
    </lineage>
</organism>
<gene>
    <name evidence="1" type="ORF">GRI99_12395</name>
</gene>
<sequence length="46" mass="4761">MAPLAVAFITVLDLDRPRGGTITVPQLAMERQVAALAAQAATPDAQ</sequence>